<name>A0A2P4EXA6_9GAMM</name>
<evidence type="ECO:0000256" key="4">
    <source>
        <dbReference type="ARBA" id="ARBA00022842"/>
    </source>
</evidence>
<comment type="catalytic activity">
    <reaction evidence="7">
        <text>a 5'-end NAD(+)-phospho-ribonucleoside in mRNA + H2O = a 5'-end phospho-adenosine-phospho-ribonucleoside in mRNA + beta-nicotinamide D-ribonucleotide + 2 H(+)</text>
        <dbReference type="Rhea" id="RHEA:60876"/>
        <dbReference type="Rhea" id="RHEA-COMP:15698"/>
        <dbReference type="Rhea" id="RHEA-COMP:15719"/>
        <dbReference type="ChEBI" id="CHEBI:14649"/>
        <dbReference type="ChEBI" id="CHEBI:15377"/>
        <dbReference type="ChEBI" id="CHEBI:15378"/>
        <dbReference type="ChEBI" id="CHEBI:144029"/>
        <dbReference type="ChEBI" id="CHEBI:144051"/>
    </reaction>
    <physiologicalReaction direction="left-to-right" evidence="7">
        <dbReference type="Rhea" id="RHEA:60877"/>
    </physiologicalReaction>
</comment>
<evidence type="ECO:0000256" key="2">
    <source>
        <dbReference type="ARBA" id="ARBA00022723"/>
    </source>
</evidence>
<dbReference type="InterPro" id="IPR020084">
    <property type="entry name" value="NUDIX_hydrolase_CS"/>
</dbReference>
<dbReference type="InterPro" id="IPR015375">
    <property type="entry name" value="NADH_PPase-like_N"/>
</dbReference>
<keyword evidence="3 8" id="KW-0378">Hydrolase</keyword>
<feature type="binding site" evidence="8">
    <location>
        <position position="191"/>
    </location>
    <ligand>
        <name>a divalent metal cation</name>
        <dbReference type="ChEBI" id="CHEBI:60240"/>
        <label>2</label>
    </ligand>
</feature>
<dbReference type="EC" id="3.6.1.22" evidence="8"/>
<comment type="function">
    <text evidence="8">mRNA decapping enzyme that specifically removes the nicotinamide adenine dinucleotide (NAD) cap from a subset of mRNAs by hydrolyzing the diphosphate linkage to produce nicotinamide mononucleotide (NMN) and 5' monophosphate mRNA. The NAD-cap is present at the 5'-end of some mRNAs and stabilizes RNA against 5'-processing. Has preference for mRNAs with a 5'-end purine. Catalyzes the hydrolysis of a broad range of dinucleotide pyrophosphates.</text>
</comment>
<evidence type="ECO:0000256" key="8">
    <source>
        <dbReference type="HAMAP-Rule" id="MF_00297"/>
    </source>
</evidence>
<dbReference type="PANTHER" id="PTHR42904:SF6">
    <property type="entry name" value="NAD-CAPPED RNA HYDROLASE NUDT12"/>
    <property type="match status" value="1"/>
</dbReference>
<evidence type="ECO:0000256" key="6">
    <source>
        <dbReference type="ARBA" id="ARBA00023211"/>
    </source>
</evidence>
<comment type="caution">
    <text evidence="8">Lacks conserved residue(s) required for the propagation of feature annotation.</text>
</comment>
<keyword evidence="5 8" id="KW-0520">NAD</keyword>
<dbReference type="EMBL" id="PPSK01000004">
    <property type="protein sequence ID" value="POB04646.1"/>
    <property type="molecule type" value="Genomic_DNA"/>
</dbReference>
<dbReference type="GO" id="GO:0110153">
    <property type="term" value="F:RNA NAD-cap (NMN-forming) hydrolase activity"/>
    <property type="evidence" value="ECO:0007669"/>
    <property type="project" value="RHEA"/>
</dbReference>
<feature type="binding site" evidence="8">
    <location>
        <position position="85"/>
    </location>
    <ligand>
        <name>substrate</name>
    </ligand>
</feature>
<feature type="short sequence motif" description="Nudix box" evidence="8">
    <location>
        <begin position="176"/>
        <end position="197"/>
    </location>
</feature>
<keyword evidence="2 8" id="KW-0479">Metal-binding</keyword>
<dbReference type="HAMAP" id="MF_00297">
    <property type="entry name" value="Nudix_NudC"/>
    <property type="match status" value="1"/>
</dbReference>
<evidence type="ECO:0000256" key="7">
    <source>
        <dbReference type="ARBA" id="ARBA00023679"/>
    </source>
</evidence>
<evidence type="ECO:0000256" key="1">
    <source>
        <dbReference type="ARBA" id="ARBA00009595"/>
    </source>
</evidence>
<evidence type="ECO:0000313" key="11">
    <source>
        <dbReference type="Proteomes" id="UP000243451"/>
    </source>
</evidence>
<comment type="catalytic activity">
    <reaction evidence="8">
        <text>NADH + H2O = reduced beta-nicotinamide D-ribonucleotide + AMP + 2 H(+)</text>
        <dbReference type="Rhea" id="RHEA:48868"/>
        <dbReference type="ChEBI" id="CHEBI:15377"/>
        <dbReference type="ChEBI" id="CHEBI:15378"/>
        <dbReference type="ChEBI" id="CHEBI:57945"/>
        <dbReference type="ChEBI" id="CHEBI:90832"/>
        <dbReference type="ChEBI" id="CHEBI:456215"/>
        <dbReference type="EC" id="3.6.1.22"/>
    </reaction>
</comment>
<dbReference type="InterPro" id="IPR015376">
    <property type="entry name" value="Znr_NADH_PPase"/>
</dbReference>
<dbReference type="Pfam" id="PF09296">
    <property type="entry name" value="NUDIX-like"/>
    <property type="match status" value="1"/>
</dbReference>
<dbReference type="Proteomes" id="UP000243451">
    <property type="component" value="Unassembled WGS sequence"/>
</dbReference>
<feature type="domain" description="Nudix hydrolase" evidence="9">
    <location>
        <begin position="142"/>
        <end position="266"/>
    </location>
</feature>
<gene>
    <name evidence="8" type="primary">nudC</name>
    <name evidence="10" type="ORF">C1949_06675</name>
</gene>
<protein>
    <recommendedName>
        <fullName evidence="8">NAD-capped RNA hydrolase NudC</fullName>
        <shortName evidence="8">DeNADding enzyme NudC</shortName>
        <ecNumber evidence="8">3.6.1.-</ecNumber>
    </recommendedName>
    <alternativeName>
        <fullName evidence="8">NADH pyrophosphatase</fullName>
        <ecNumber evidence="8">3.6.1.22</ecNumber>
    </alternativeName>
</protein>
<feature type="binding site" evidence="8">
    <location>
        <position position="128"/>
    </location>
    <ligand>
        <name>substrate</name>
    </ligand>
</feature>
<feature type="binding site" evidence="8">
    <location>
        <position position="115"/>
    </location>
    <ligand>
        <name>Zn(2+)</name>
        <dbReference type="ChEBI" id="CHEBI:29105"/>
    </ligand>
</feature>
<feature type="binding site" evidence="8">
    <location>
        <position position="141"/>
    </location>
    <ligand>
        <name>substrate</name>
    </ligand>
</feature>
<feature type="binding site" evidence="8">
    <location>
        <position position="195"/>
    </location>
    <ligand>
        <name>a divalent metal cation</name>
        <dbReference type="ChEBI" id="CHEBI:60240"/>
        <label>1</label>
    </ligand>
</feature>
<comment type="cofactor">
    <cofactor evidence="8">
        <name>Mg(2+)</name>
        <dbReference type="ChEBI" id="CHEBI:18420"/>
    </cofactor>
    <cofactor evidence="8">
        <name>Mn(2+)</name>
        <dbReference type="ChEBI" id="CHEBI:29035"/>
    </cofactor>
    <text evidence="8">Divalent metal cations. Mg(2+) or Mn(2+).</text>
</comment>
<keyword evidence="11" id="KW-1185">Reference proteome</keyword>
<dbReference type="PANTHER" id="PTHR42904">
    <property type="entry name" value="NUDIX HYDROLASE, NUDC SUBFAMILY"/>
    <property type="match status" value="1"/>
</dbReference>
<dbReference type="InterPro" id="IPR049734">
    <property type="entry name" value="NudC-like_C"/>
</dbReference>
<keyword evidence="8" id="KW-0862">Zinc</keyword>
<dbReference type="InterPro" id="IPR022925">
    <property type="entry name" value="RNA_Hydrolase_NudC"/>
</dbReference>
<dbReference type="CDD" id="cd03429">
    <property type="entry name" value="NUDIX_NADH_pyrophosphatase_Nudt13"/>
    <property type="match status" value="1"/>
</dbReference>
<dbReference type="Pfam" id="PF00293">
    <property type="entry name" value="NUDIX"/>
    <property type="match status" value="1"/>
</dbReference>
<dbReference type="EC" id="3.6.1.-" evidence="8"/>
<feature type="binding site" evidence="8">
    <location>
        <position position="118"/>
    </location>
    <ligand>
        <name>Zn(2+)</name>
        <dbReference type="ChEBI" id="CHEBI:29105"/>
    </ligand>
</feature>
<comment type="catalytic activity">
    <reaction evidence="8">
        <text>NAD(+) + H2O = beta-nicotinamide D-ribonucleotide + AMP + 2 H(+)</text>
        <dbReference type="Rhea" id="RHEA:11800"/>
        <dbReference type="ChEBI" id="CHEBI:14649"/>
        <dbReference type="ChEBI" id="CHEBI:15377"/>
        <dbReference type="ChEBI" id="CHEBI:15378"/>
        <dbReference type="ChEBI" id="CHEBI:57540"/>
        <dbReference type="ChEBI" id="CHEBI:456215"/>
        <dbReference type="EC" id="3.6.1.22"/>
    </reaction>
</comment>
<dbReference type="GO" id="GO:0030145">
    <property type="term" value="F:manganese ion binding"/>
    <property type="evidence" value="ECO:0007669"/>
    <property type="project" value="UniProtKB-UniRule"/>
</dbReference>
<dbReference type="Gene3D" id="3.90.79.20">
    <property type="match status" value="1"/>
</dbReference>
<dbReference type="InterPro" id="IPR000086">
    <property type="entry name" value="NUDIX_hydrolase_dom"/>
</dbReference>
<keyword evidence="6 8" id="KW-0464">Manganese</keyword>
<feature type="binding site" evidence="8">
    <location>
        <position position="236"/>
    </location>
    <ligand>
        <name>a divalent metal cation</name>
        <dbReference type="ChEBI" id="CHEBI:60240"/>
        <label>1</label>
    </ligand>
</feature>
<dbReference type="AlphaFoldDB" id="A0A2P4EXA6"/>
<feature type="binding site" evidence="8">
    <location>
        <position position="191"/>
    </location>
    <ligand>
        <name>a divalent metal cation</name>
        <dbReference type="ChEBI" id="CHEBI:60240"/>
        <label>3</label>
    </ligand>
</feature>
<evidence type="ECO:0000256" key="3">
    <source>
        <dbReference type="ARBA" id="ARBA00022801"/>
    </source>
</evidence>
<dbReference type="GO" id="GO:0000287">
    <property type="term" value="F:magnesium ion binding"/>
    <property type="evidence" value="ECO:0007669"/>
    <property type="project" value="UniProtKB-UniRule"/>
</dbReference>
<comment type="similarity">
    <text evidence="1 8">Belongs to the Nudix hydrolase family. NudC subfamily.</text>
</comment>
<evidence type="ECO:0000259" key="9">
    <source>
        <dbReference type="PROSITE" id="PS51462"/>
    </source>
</evidence>
<dbReference type="GO" id="GO:0000210">
    <property type="term" value="F:NAD+ diphosphatase activity"/>
    <property type="evidence" value="ECO:0007669"/>
    <property type="project" value="UniProtKB-UniRule"/>
</dbReference>
<evidence type="ECO:0000313" key="10">
    <source>
        <dbReference type="EMBL" id="POB04646.1"/>
    </source>
</evidence>
<reference evidence="10 11" key="1">
    <citation type="submission" date="2018-01" db="EMBL/GenBank/DDBJ databases">
        <title>Draft genome of the type strain Pseudomonas oceani DSM 100277 isolated from the deep water in Okinawa trough, northwestern Pacific Ocean.</title>
        <authorList>
            <person name="Gomila M."/>
            <person name="Mulet M."/>
            <person name="Garcia-Valdes E."/>
            <person name="Lalucat J."/>
        </authorList>
    </citation>
    <scope>NUCLEOTIDE SEQUENCE [LARGE SCALE GENOMIC DNA]</scope>
    <source>
        <strain evidence="10 11">DSM 100277</strain>
    </source>
</reference>
<proteinExistence type="inferred from homology"/>
<organism evidence="10 11">
    <name type="scientific">Halopseudomonas oceani</name>
    <dbReference type="NCBI Taxonomy" id="1708783"/>
    <lineage>
        <taxon>Bacteria</taxon>
        <taxon>Pseudomonadati</taxon>
        <taxon>Pseudomonadota</taxon>
        <taxon>Gammaproteobacteria</taxon>
        <taxon>Pseudomonadales</taxon>
        <taxon>Pseudomonadaceae</taxon>
        <taxon>Halopseudomonas</taxon>
    </lineage>
</organism>
<comment type="caution">
    <text evidence="10">The sequence shown here is derived from an EMBL/GenBank/DDBJ whole genome shotgun (WGS) entry which is preliminary data.</text>
</comment>
<dbReference type="NCBIfam" id="NF001299">
    <property type="entry name" value="PRK00241.1"/>
    <property type="match status" value="1"/>
</dbReference>
<sequence>MRSFRVFQPATQLSVESQRDGIVVVFYQNQFAMYDGSLLHDPDQAMYFGDVEHRLPLGLVDGRPCQLIYLSDSLDTPGLSWHGLRTLVGQVDDQLFRLLGVAQQLNAWYQSHRFCGCCGDPMQPREEERAMECVRCQRREYPKLAPCIIVLITRGREVLLARSPHFPPGFFSTLAGFIEPGESVEECLHREVKEEVNLEVCNLEYLGSQSWPFPNSLMLGFHAEYAGGEIIPQEGEIEEAYWCSIDDLPKIPPRGTISRWLIDCYLARQAGVDQPPVPA</sequence>
<feature type="binding site" evidence="8">
    <location>
        <position position="175"/>
    </location>
    <ligand>
        <name>a divalent metal cation</name>
        <dbReference type="ChEBI" id="CHEBI:60240"/>
        <label>1</label>
    </ligand>
</feature>
<accession>A0A2P4EXA6</accession>
<keyword evidence="4 8" id="KW-0460">Magnesium</keyword>
<dbReference type="GO" id="GO:0008270">
    <property type="term" value="F:zinc ion binding"/>
    <property type="evidence" value="ECO:0007669"/>
    <property type="project" value="UniProtKB-UniRule"/>
</dbReference>
<feature type="binding site" evidence="8">
    <location>
        <begin position="209"/>
        <end position="216"/>
    </location>
    <ligand>
        <name>substrate</name>
    </ligand>
</feature>
<dbReference type="Gene3D" id="3.90.79.10">
    <property type="entry name" value="Nucleoside Triphosphate Pyrophosphohydrolase"/>
    <property type="match status" value="1"/>
</dbReference>
<evidence type="ECO:0000256" key="5">
    <source>
        <dbReference type="ARBA" id="ARBA00023027"/>
    </source>
</evidence>
<dbReference type="RefSeq" id="WP_104737689.1">
    <property type="nucleotide sequence ID" value="NZ_BMHR01000003.1"/>
</dbReference>
<dbReference type="GO" id="GO:0019677">
    <property type="term" value="P:NAD+ catabolic process"/>
    <property type="evidence" value="ECO:0007669"/>
    <property type="project" value="TreeGrafter"/>
</dbReference>
<dbReference type="GO" id="GO:0005829">
    <property type="term" value="C:cytosol"/>
    <property type="evidence" value="ECO:0007669"/>
    <property type="project" value="TreeGrafter"/>
</dbReference>
<dbReference type="Pfam" id="PF09297">
    <property type="entry name" value="Zn_ribbon_NUD"/>
    <property type="match status" value="1"/>
</dbReference>
<feature type="binding site" evidence="8">
    <location>
        <position position="195"/>
    </location>
    <ligand>
        <name>a divalent metal cation</name>
        <dbReference type="ChEBI" id="CHEBI:60240"/>
        <label>3</label>
    </ligand>
</feature>
<dbReference type="GO" id="GO:0035529">
    <property type="term" value="F:NADH pyrophosphatase activity"/>
    <property type="evidence" value="ECO:0007669"/>
    <property type="project" value="TreeGrafter"/>
</dbReference>
<dbReference type="PROSITE" id="PS51462">
    <property type="entry name" value="NUDIX"/>
    <property type="match status" value="1"/>
</dbReference>
<dbReference type="SUPFAM" id="SSF55811">
    <property type="entry name" value="Nudix"/>
    <property type="match status" value="2"/>
</dbReference>
<dbReference type="InterPro" id="IPR050241">
    <property type="entry name" value="NAD-cap_RNA_hydrolase_NudC"/>
</dbReference>
<feature type="binding site" evidence="8">
    <location>
        <position position="136"/>
    </location>
    <ligand>
        <name>Zn(2+)</name>
        <dbReference type="ChEBI" id="CHEBI:29105"/>
    </ligand>
</feature>
<dbReference type="GO" id="GO:0006742">
    <property type="term" value="P:NADP+ catabolic process"/>
    <property type="evidence" value="ECO:0007669"/>
    <property type="project" value="TreeGrafter"/>
</dbReference>
<dbReference type="InterPro" id="IPR015797">
    <property type="entry name" value="NUDIX_hydrolase-like_dom_sf"/>
</dbReference>
<comment type="cofactor">
    <cofactor evidence="8">
        <name>Zn(2+)</name>
        <dbReference type="ChEBI" id="CHEBI:29105"/>
    </cofactor>
    <text evidence="8">Binds 1 zinc ion per subunit.</text>
</comment>
<dbReference type="OrthoDB" id="9791656at2"/>
<feature type="binding site" evidence="8">
    <location>
        <position position="236"/>
    </location>
    <ligand>
        <name>a divalent metal cation</name>
        <dbReference type="ChEBI" id="CHEBI:60240"/>
        <label>3</label>
    </ligand>
</feature>
<comment type="subunit">
    <text evidence="8">Homodimer.</text>
</comment>
<feature type="binding site" evidence="8">
    <location>
        <position position="133"/>
    </location>
    <ligand>
        <name>Zn(2+)</name>
        <dbReference type="ChEBI" id="CHEBI:29105"/>
    </ligand>
</feature>
<dbReference type="PROSITE" id="PS00893">
    <property type="entry name" value="NUDIX_BOX"/>
    <property type="match status" value="1"/>
</dbReference>